<dbReference type="InterPro" id="IPR001841">
    <property type="entry name" value="Znf_RING"/>
</dbReference>
<dbReference type="STRING" id="337451.A0A3S3QJZ8"/>
<evidence type="ECO:0000256" key="4">
    <source>
        <dbReference type="PROSITE-ProRule" id="PRU00175"/>
    </source>
</evidence>
<evidence type="ECO:0000256" key="3">
    <source>
        <dbReference type="ARBA" id="ARBA00022833"/>
    </source>
</evidence>
<dbReference type="Proteomes" id="UP000283530">
    <property type="component" value="Unassembled WGS sequence"/>
</dbReference>
<dbReference type="PANTHER" id="PTHR45969">
    <property type="entry name" value="RING ZINC FINGER PROTEIN-RELATED"/>
    <property type="match status" value="1"/>
</dbReference>
<keyword evidence="5" id="KW-0472">Membrane</keyword>
<dbReference type="InterPro" id="IPR013083">
    <property type="entry name" value="Znf_RING/FYVE/PHD"/>
</dbReference>
<protein>
    <submittedName>
        <fullName evidence="7">E3 ubiquitin-protein ligase RHA2A</fullName>
    </submittedName>
</protein>
<dbReference type="GO" id="GO:0061630">
    <property type="term" value="F:ubiquitin protein ligase activity"/>
    <property type="evidence" value="ECO:0007669"/>
    <property type="project" value="TreeGrafter"/>
</dbReference>
<keyword evidence="5" id="KW-1133">Transmembrane helix</keyword>
<evidence type="ECO:0000256" key="1">
    <source>
        <dbReference type="ARBA" id="ARBA00022723"/>
    </source>
</evidence>
<dbReference type="AlphaFoldDB" id="A0A3S3QJZ8"/>
<dbReference type="Gene3D" id="3.30.40.10">
    <property type="entry name" value="Zinc/RING finger domain, C3HC4 (zinc finger)"/>
    <property type="match status" value="1"/>
</dbReference>
<sequence>MGLCSDLNDVSSDSIPLLLVARFANCICYLKSLLFCLLQSVGLSRFGGAAGVVLGVGPFGSVGSGLAGLVLLAEQLNVHRVFTFSGSDFGSDCVVCLSGLREGEQVRKLACRHVFHRECLDGWFDHQNLNCPLCRAPLVAEERVAEMGRRVGGDLVTWFSPTR</sequence>
<reference evidence="7 8" key="1">
    <citation type="journal article" date="2019" name="Nat. Plants">
        <title>Stout camphor tree genome fills gaps in understanding of flowering plant genome evolution.</title>
        <authorList>
            <person name="Chaw S.M."/>
            <person name="Liu Y.C."/>
            <person name="Wu Y.W."/>
            <person name="Wang H.Y."/>
            <person name="Lin C.I."/>
            <person name="Wu C.S."/>
            <person name="Ke H.M."/>
            <person name="Chang L.Y."/>
            <person name="Hsu C.Y."/>
            <person name="Yang H.T."/>
            <person name="Sudianto E."/>
            <person name="Hsu M.H."/>
            <person name="Wu K.P."/>
            <person name="Wang L.N."/>
            <person name="Leebens-Mack J.H."/>
            <person name="Tsai I.J."/>
        </authorList>
    </citation>
    <scope>NUCLEOTIDE SEQUENCE [LARGE SCALE GENOMIC DNA]</scope>
    <source>
        <strain evidence="8">cv. Chaw 1501</strain>
        <tissue evidence="7">Young leaves</tissue>
    </source>
</reference>
<keyword evidence="5" id="KW-0812">Transmembrane</keyword>
<dbReference type="OrthoDB" id="8062037at2759"/>
<comment type="caution">
    <text evidence="7">The sequence shown here is derived from an EMBL/GenBank/DDBJ whole genome shotgun (WGS) entry which is preliminary data.</text>
</comment>
<dbReference type="SUPFAM" id="SSF57850">
    <property type="entry name" value="RING/U-box"/>
    <property type="match status" value="1"/>
</dbReference>
<dbReference type="Pfam" id="PF13639">
    <property type="entry name" value="zf-RING_2"/>
    <property type="match status" value="1"/>
</dbReference>
<evidence type="ECO:0000256" key="5">
    <source>
        <dbReference type="SAM" id="Phobius"/>
    </source>
</evidence>
<dbReference type="PROSITE" id="PS50089">
    <property type="entry name" value="ZF_RING_2"/>
    <property type="match status" value="1"/>
</dbReference>
<dbReference type="GO" id="GO:0008270">
    <property type="term" value="F:zinc ion binding"/>
    <property type="evidence" value="ECO:0007669"/>
    <property type="project" value="UniProtKB-KW"/>
</dbReference>
<name>A0A3S3QJZ8_9MAGN</name>
<keyword evidence="2 4" id="KW-0863">Zinc-finger</keyword>
<feature type="domain" description="RING-type" evidence="6">
    <location>
        <begin position="93"/>
        <end position="135"/>
    </location>
</feature>
<evidence type="ECO:0000259" key="6">
    <source>
        <dbReference type="PROSITE" id="PS50089"/>
    </source>
</evidence>
<dbReference type="SMART" id="SM00184">
    <property type="entry name" value="RING"/>
    <property type="match status" value="1"/>
</dbReference>
<keyword evidence="8" id="KW-1185">Reference proteome</keyword>
<dbReference type="CDD" id="cd23123">
    <property type="entry name" value="RING-H2_RHA2B"/>
    <property type="match status" value="1"/>
</dbReference>
<keyword evidence="1" id="KW-0479">Metal-binding</keyword>
<dbReference type="PANTHER" id="PTHR45969:SF81">
    <property type="entry name" value="OS08G0157400 PROTEIN"/>
    <property type="match status" value="1"/>
</dbReference>
<accession>A0A3S3QJZ8</accession>
<proteinExistence type="predicted"/>
<organism evidence="7 8">
    <name type="scientific">Cinnamomum micranthum f. kanehirae</name>
    <dbReference type="NCBI Taxonomy" id="337451"/>
    <lineage>
        <taxon>Eukaryota</taxon>
        <taxon>Viridiplantae</taxon>
        <taxon>Streptophyta</taxon>
        <taxon>Embryophyta</taxon>
        <taxon>Tracheophyta</taxon>
        <taxon>Spermatophyta</taxon>
        <taxon>Magnoliopsida</taxon>
        <taxon>Magnoliidae</taxon>
        <taxon>Laurales</taxon>
        <taxon>Lauraceae</taxon>
        <taxon>Cinnamomum</taxon>
    </lineage>
</organism>
<feature type="transmembrane region" description="Helical" evidence="5">
    <location>
        <begin position="15"/>
        <end position="38"/>
    </location>
</feature>
<keyword evidence="3" id="KW-0862">Zinc</keyword>
<evidence type="ECO:0000256" key="2">
    <source>
        <dbReference type="ARBA" id="ARBA00022771"/>
    </source>
</evidence>
<dbReference type="GO" id="GO:0016567">
    <property type="term" value="P:protein ubiquitination"/>
    <property type="evidence" value="ECO:0007669"/>
    <property type="project" value="TreeGrafter"/>
</dbReference>
<evidence type="ECO:0000313" key="7">
    <source>
        <dbReference type="EMBL" id="RWR85625.1"/>
    </source>
</evidence>
<feature type="transmembrane region" description="Helical" evidence="5">
    <location>
        <begin position="50"/>
        <end position="73"/>
    </location>
</feature>
<gene>
    <name evidence="7" type="ORF">CKAN_01449600</name>
</gene>
<evidence type="ECO:0000313" key="8">
    <source>
        <dbReference type="Proteomes" id="UP000283530"/>
    </source>
</evidence>
<dbReference type="EMBL" id="QPKB01000005">
    <property type="protein sequence ID" value="RWR85625.1"/>
    <property type="molecule type" value="Genomic_DNA"/>
</dbReference>